<proteinExistence type="inferred from homology"/>
<evidence type="ECO:0000259" key="4">
    <source>
        <dbReference type="Pfam" id="PF23609"/>
    </source>
</evidence>
<evidence type="ECO:0000256" key="1">
    <source>
        <dbReference type="ARBA" id="ARBA00005672"/>
    </source>
</evidence>
<dbReference type="Gene3D" id="2.130.10.10">
    <property type="entry name" value="YVTN repeat-like/Quinoprotein amine dehydrogenase"/>
    <property type="match status" value="1"/>
</dbReference>
<accession>A0ABD0YL05</accession>
<sequence>MATGKWNPQESSSQLATVQDGNVKGWDLRTPNKSVWSISQAHTQIARDVDYNRNRQYFVGTCGDDGACRFWDVRHPDRAVVTQWHHSHWVWSLRYNTCHDQLVVSASSDARVVLASVASVSSEPVEITEDGLLVSYDSHEESVYCVEWSPVDPWCFASLSYDGRLLINRVPKSHKYRILGI</sequence>
<dbReference type="InterPro" id="IPR036322">
    <property type="entry name" value="WD40_repeat_dom_sf"/>
</dbReference>
<evidence type="ECO:0000256" key="3">
    <source>
        <dbReference type="ARBA" id="ARBA00022737"/>
    </source>
</evidence>
<comment type="caution">
    <text evidence="5">The sequence shown here is derived from an EMBL/GenBank/DDBJ whole genome shotgun (WGS) entry which is preliminary data.</text>
</comment>
<dbReference type="PANTHER" id="PTHR14205">
    <property type="entry name" value="WD-REPEAT PROTEIN"/>
    <property type="match status" value="1"/>
</dbReference>
<comment type="similarity">
    <text evidence="1">Belongs to the WD repeat EIPR1 family.</text>
</comment>
<dbReference type="AlphaFoldDB" id="A0ABD0YL05"/>
<keyword evidence="6" id="KW-1185">Reference proteome</keyword>
<reference evidence="5 6" key="1">
    <citation type="submission" date="2024-07" db="EMBL/GenBank/DDBJ databases">
        <title>Chromosome-level genome assembly of the water stick insect Ranatra chinensis (Heteroptera: Nepidae).</title>
        <authorList>
            <person name="Liu X."/>
        </authorList>
    </citation>
    <scope>NUCLEOTIDE SEQUENCE [LARGE SCALE GENOMIC DNA]</scope>
    <source>
        <strain evidence="5">Cailab_2021Rc</strain>
        <tissue evidence="5">Muscle</tissue>
    </source>
</reference>
<dbReference type="Pfam" id="PF23609">
    <property type="entry name" value="Beta-prop_EIPR1"/>
    <property type="match status" value="1"/>
</dbReference>
<keyword evidence="3" id="KW-0677">Repeat</keyword>
<dbReference type="InterPro" id="IPR001680">
    <property type="entry name" value="WD40_rpt"/>
</dbReference>
<dbReference type="EMBL" id="JBFDAA010000018">
    <property type="protein sequence ID" value="KAL1115925.1"/>
    <property type="molecule type" value="Genomic_DNA"/>
</dbReference>
<evidence type="ECO:0000313" key="5">
    <source>
        <dbReference type="EMBL" id="KAL1115925.1"/>
    </source>
</evidence>
<dbReference type="Proteomes" id="UP001558652">
    <property type="component" value="Unassembled WGS sequence"/>
</dbReference>
<dbReference type="InterPro" id="IPR015943">
    <property type="entry name" value="WD40/YVTN_repeat-like_dom_sf"/>
</dbReference>
<dbReference type="PROSITE" id="PS00678">
    <property type="entry name" value="WD_REPEATS_1"/>
    <property type="match status" value="1"/>
</dbReference>
<keyword evidence="2" id="KW-0853">WD repeat</keyword>
<dbReference type="SUPFAM" id="SSF50978">
    <property type="entry name" value="WD40 repeat-like"/>
    <property type="match status" value="1"/>
</dbReference>
<dbReference type="Pfam" id="PF00400">
    <property type="entry name" value="WD40"/>
    <property type="match status" value="1"/>
</dbReference>
<dbReference type="PANTHER" id="PTHR14205:SF15">
    <property type="entry name" value="EARP AND GARP COMPLEX-INTERACTING PROTEIN 1"/>
    <property type="match status" value="1"/>
</dbReference>
<dbReference type="InterPro" id="IPR059104">
    <property type="entry name" value="Beta-prop_EIPR1-like"/>
</dbReference>
<feature type="domain" description="EIPR1-like beta-propeller" evidence="4">
    <location>
        <begin position="3"/>
        <end position="114"/>
    </location>
</feature>
<evidence type="ECO:0000313" key="6">
    <source>
        <dbReference type="Proteomes" id="UP001558652"/>
    </source>
</evidence>
<organism evidence="5 6">
    <name type="scientific">Ranatra chinensis</name>
    <dbReference type="NCBI Taxonomy" id="642074"/>
    <lineage>
        <taxon>Eukaryota</taxon>
        <taxon>Metazoa</taxon>
        <taxon>Ecdysozoa</taxon>
        <taxon>Arthropoda</taxon>
        <taxon>Hexapoda</taxon>
        <taxon>Insecta</taxon>
        <taxon>Pterygota</taxon>
        <taxon>Neoptera</taxon>
        <taxon>Paraneoptera</taxon>
        <taxon>Hemiptera</taxon>
        <taxon>Heteroptera</taxon>
        <taxon>Panheteroptera</taxon>
        <taxon>Nepomorpha</taxon>
        <taxon>Nepidae</taxon>
        <taxon>Ranatrinae</taxon>
        <taxon>Ranatra</taxon>
    </lineage>
</organism>
<dbReference type="InterPro" id="IPR040323">
    <property type="entry name" value="EIPR1"/>
</dbReference>
<evidence type="ECO:0000256" key="2">
    <source>
        <dbReference type="ARBA" id="ARBA00022574"/>
    </source>
</evidence>
<dbReference type="SMART" id="SM00320">
    <property type="entry name" value="WD40"/>
    <property type="match status" value="3"/>
</dbReference>
<gene>
    <name evidence="5" type="ORF">AAG570_005420</name>
</gene>
<name>A0ABD0YL05_9HEMI</name>
<protein>
    <recommendedName>
        <fullName evidence="4">EIPR1-like beta-propeller domain-containing protein</fullName>
    </recommendedName>
</protein>
<dbReference type="InterPro" id="IPR019775">
    <property type="entry name" value="WD40_repeat_CS"/>
</dbReference>